<feature type="chain" id="PRO_5046557001" evidence="2">
    <location>
        <begin position="32"/>
        <end position="1052"/>
    </location>
</feature>
<dbReference type="PROSITE" id="PS00626">
    <property type="entry name" value="RCC1_2"/>
    <property type="match status" value="3"/>
</dbReference>
<dbReference type="InterPro" id="IPR051465">
    <property type="entry name" value="Cell_Envelope_Struct_Comp"/>
</dbReference>
<comment type="caution">
    <text evidence="4">The sequence shown here is derived from an EMBL/GenBank/DDBJ whole genome shotgun (WGS) entry which is preliminary data.</text>
</comment>
<keyword evidence="5" id="KW-1185">Reference proteome</keyword>
<organism evidence="4 5">
    <name type="scientific">Cohnella soli</name>
    <dbReference type="NCBI Taxonomy" id="425005"/>
    <lineage>
        <taxon>Bacteria</taxon>
        <taxon>Bacillati</taxon>
        <taxon>Bacillota</taxon>
        <taxon>Bacilli</taxon>
        <taxon>Bacillales</taxon>
        <taxon>Paenibacillaceae</taxon>
        <taxon>Cohnella</taxon>
    </lineage>
</organism>
<dbReference type="InterPro" id="IPR009091">
    <property type="entry name" value="RCC1/BLIP-II"/>
</dbReference>
<dbReference type="SUPFAM" id="SSF50985">
    <property type="entry name" value="RCC1/BLIP-II"/>
    <property type="match status" value="1"/>
</dbReference>
<feature type="domain" description="SLH" evidence="3">
    <location>
        <begin position="959"/>
        <end position="1015"/>
    </location>
</feature>
<dbReference type="Pfam" id="PF00395">
    <property type="entry name" value="SLH"/>
    <property type="match status" value="3"/>
</dbReference>
<feature type="domain" description="SLH" evidence="3">
    <location>
        <begin position="895"/>
        <end position="958"/>
    </location>
</feature>
<proteinExistence type="predicted"/>
<gene>
    <name evidence="4" type="ORF">ACFPOF_27660</name>
</gene>
<feature type="compositionally biased region" description="Low complexity" evidence="1">
    <location>
        <begin position="130"/>
        <end position="141"/>
    </location>
</feature>
<evidence type="ECO:0000313" key="5">
    <source>
        <dbReference type="Proteomes" id="UP001596113"/>
    </source>
</evidence>
<dbReference type="NCBIfam" id="NF033679">
    <property type="entry name" value="DNRLRE_dom"/>
    <property type="match status" value="1"/>
</dbReference>
<dbReference type="RefSeq" id="WP_378138626.1">
    <property type="nucleotide sequence ID" value="NZ_JBHSMI010000056.1"/>
</dbReference>
<dbReference type="PROSITE" id="PS51272">
    <property type="entry name" value="SLH"/>
    <property type="match status" value="3"/>
</dbReference>
<sequence>MKERSMFRLLSRIKIQLLLAIVLAVPPIAMAGTANAEPSTGTYDSRLLASCEYKMIMDNGITTVSCPDTISIGAKGDYAYTGALKFDLSGFGGTVLDADLELYVTDKEGRPGLTIYEHHGSWTAPQSPTEASAGWPSSSEPSSRKAAITDVGGNGKWMKFNIASLVRDKIAKQEDKLDLVLSGSWPYEDSEGHFQFAASGELSPKLKISYTMAAVELPIKQTRIAAGKGFTLFLQNDGTVKAYGRINEHKIEVPDSLTGVQAVYASNECGYAIKTGGFVVALGDGCEVPDDVPNGNVVGLVLDGSVPAVLMSDGTIVNWGFGWSKMPEGWEVLYGPFKSISGGDNHAAALTWDNNVVSWGQGSTGATSVHEDLPETTAIASGLNHTLALLTNGTVRLWGSRAEQPPENLTDVVAIDANDNYSVALKRDGKVVVWGDGGGLQPPPGLNGVVAIAAGRSHLIALKSDGSLVGWGNNVHGETVNPAPSIGGLSWSPGSEIGTTAATIANGSLQDERYGELTLKYRIGNAGSVRHPYVNEDSADLDYDTELQSGDELAVSPGQHIYVMAEYVEDGDKKVAYWSDVMLACSQVKQTTPCSNNNNNTSPSNGGKEIISVDVVIGGDQPADTAKVEIERTRHSDGKISDLVTFDEAKAKEVAERAAAANRHVARIVIPDVKDEVGEVRVNVPRNALAVLQKNKIDLEIYTDNAVIRVPIASLNGLDEDFYFRLVPIREAALRQEIEQRARTEEVVRKIAGKENIQVVARPMTIETNLSSRAITLTLPLRDVVLPQDPQERAAYLKHMGIFIEHSDGEKEVVTGKAVTGADGKLGLQFDINKFSTFTILHMAAWGGAGQSGTHAKYVGGYPDGTFGADRNVTRAEMATLLVNSGIVPASSDPAGELFPDVASSHWAFANIGKAEKSGLLVGYPDGTYRANASITRAEMATIAYRYLKPDSASSRAFSDVPASHWASSMIPALSGYMDGYPNRTFRPNDKLTRAEAVTILNRMLKRGPLQGNAKPSWPDVAPSHWAYASIEEASTDHAFTLRPEGGEELTK</sequence>
<dbReference type="InterPro" id="IPR000408">
    <property type="entry name" value="Reg_chr_condens"/>
</dbReference>
<dbReference type="PANTHER" id="PTHR43308">
    <property type="entry name" value="OUTER MEMBRANE PROTEIN ALPHA-RELATED"/>
    <property type="match status" value="1"/>
</dbReference>
<protein>
    <submittedName>
        <fullName evidence="4">S-layer homology domain-containing protein</fullName>
    </submittedName>
</protein>
<feature type="signal peptide" evidence="2">
    <location>
        <begin position="1"/>
        <end position="31"/>
    </location>
</feature>
<dbReference type="Pfam" id="PF13540">
    <property type="entry name" value="RCC1_2"/>
    <property type="match status" value="2"/>
</dbReference>
<accession>A0ABW0HZ42</accession>
<dbReference type="Gene3D" id="2.130.10.30">
    <property type="entry name" value="Regulator of chromosome condensation 1/beta-lactamase-inhibitor protein II"/>
    <property type="match status" value="2"/>
</dbReference>
<feature type="region of interest" description="Disordered" evidence="1">
    <location>
        <begin position="119"/>
        <end position="147"/>
    </location>
</feature>
<dbReference type="Proteomes" id="UP001596113">
    <property type="component" value="Unassembled WGS sequence"/>
</dbReference>
<evidence type="ECO:0000256" key="1">
    <source>
        <dbReference type="SAM" id="MobiDB-lite"/>
    </source>
</evidence>
<name>A0ABW0HZ42_9BACL</name>
<reference evidence="5" key="1">
    <citation type="journal article" date="2019" name="Int. J. Syst. Evol. Microbiol.">
        <title>The Global Catalogue of Microorganisms (GCM) 10K type strain sequencing project: providing services to taxonomists for standard genome sequencing and annotation.</title>
        <authorList>
            <consortium name="The Broad Institute Genomics Platform"/>
            <consortium name="The Broad Institute Genome Sequencing Center for Infectious Disease"/>
            <person name="Wu L."/>
            <person name="Ma J."/>
        </authorList>
    </citation>
    <scope>NUCLEOTIDE SEQUENCE [LARGE SCALE GENOMIC DNA]</scope>
    <source>
        <strain evidence="5">CGMCC 1.18575</strain>
    </source>
</reference>
<keyword evidence="2" id="KW-0732">Signal</keyword>
<evidence type="ECO:0000313" key="4">
    <source>
        <dbReference type="EMBL" id="MFC5406526.1"/>
    </source>
</evidence>
<evidence type="ECO:0000256" key="2">
    <source>
        <dbReference type="SAM" id="SignalP"/>
    </source>
</evidence>
<dbReference type="EMBL" id="JBHSMI010000056">
    <property type="protein sequence ID" value="MFC5406526.1"/>
    <property type="molecule type" value="Genomic_DNA"/>
</dbReference>
<evidence type="ECO:0000259" key="3">
    <source>
        <dbReference type="PROSITE" id="PS51272"/>
    </source>
</evidence>
<dbReference type="InterPro" id="IPR001119">
    <property type="entry name" value="SLH_dom"/>
</dbReference>
<feature type="domain" description="SLH" evidence="3">
    <location>
        <begin position="831"/>
        <end position="894"/>
    </location>
</feature>